<dbReference type="EMBL" id="RCWJ01000002">
    <property type="protein sequence ID" value="RLQ83974.1"/>
    <property type="molecule type" value="Genomic_DNA"/>
</dbReference>
<dbReference type="CDD" id="cd03230">
    <property type="entry name" value="ABC_DR_subfamily_A"/>
    <property type="match status" value="1"/>
</dbReference>
<dbReference type="InterPro" id="IPR050763">
    <property type="entry name" value="ABC_transporter_ATP-binding"/>
</dbReference>
<evidence type="ECO:0000256" key="3">
    <source>
        <dbReference type="ARBA" id="ARBA00022448"/>
    </source>
</evidence>
<comment type="similarity">
    <text evidence="2">Belongs to the ABC transporter superfamily.</text>
</comment>
<evidence type="ECO:0000256" key="2">
    <source>
        <dbReference type="ARBA" id="ARBA00005417"/>
    </source>
</evidence>
<dbReference type="PANTHER" id="PTHR42711:SF5">
    <property type="entry name" value="ABC TRANSPORTER ATP-BINDING PROTEIN NATA"/>
    <property type="match status" value="1"/>
</dbReference>
<dbReference type="InterPro" id="IPR027417">
    <property type="entry name" value="P-loop_NTPase"/>
</dbReference>
<reference evidence="9 10" key="1">
    <citation type="submission" date="2018-10" db="EMBL/GenBank/DDBJ databases">
        <authorList>
            <person name="Li J."/>
        </authorList>
    </citation>
    <scope>NUCLEOTIDE SEQUENCE [LARGE SCALE GENOMIC DNA]</scope>
    <source>
        <strain evidence="9 10">ZD1-4</strain>
    </source>
</reference>
<dbReference type="PROSITE" id="PS00211">
    <property type="entry name" value="ABC_TRANSPORTER_1"/>
    <property type="match status" value="1"/>
</dbReference>
<evidence type="ECO:0000313" key="9">
    <source>
        <dbReference type="EMBL" id="RLQ83974.1"/>
    </source>
</evidence>
<keyword evidence="6" id="KW-0046">Antibiotic resistance</keyword>
<feature type="compositionally biased region" description="Low complexity" evidence="7">
    <location>
        <begin position="299"/>
        <end position="321"/>
    </location>
</feature>
<keyword evidence="4" id="KW-0547">Nucleotide-binding</keyword>
<protein>
    <submittedName>
        <fullName evidence="9">ABC transporter ATP-binding protein</fullName>
    </submittedName>
</protein>
<evidence type="ECO:0000256" key="6">
    <source>
        <dbReference type="ARBA" id="ARBA00023251"/>
    </source>
</evidence>
<evidence type="ECO:0000256" key="1">
    <source>
        <dbReference type="ARBA" id="ARBA00004202"/>
    </source>
</evidence>
<dbReference type="OrthoDB" id="9804819at2"/>
<dbReference type="GO" id="GO:0005524">
    <property type="term" value="F:ATP binding"/>
    <property type="evidence" value="ECO:0007669"/>
    <property type="project" value="UniProtKB-KW"/>
</dbReference>
<comment type="caution">
    <text evidence="9">The sequence shown here is derived from an EMBL/GenBank/DDBJ whole genome shotgun (WGS) entry which is preliminary data.</text>
</comment>
<dbReference type="AlphaFoldDB" id="A0A3L7J0H1"/>
<keyword evidence="3" id="KW-0813">Transport</keyword>
<dbReference type="SMART" id="SM00382">
    <property type="entry name" value="AAA"/>
    <property type="match status" value="1"/>
</dbReference>
<evidence type="ECO:0000256" key="4">
    <source>
        <dbReference type="ARBA" id="ARBA00022741"/>
    </source>
</evidence>
<name>A0A3L7J0H1_9MICO</name>
<gene>
    <name evidence="9" type="ORF">D9V28_06920</name>
</gene>
<accession>A0A3L7J0H1</accession>
<dbReference type="Pfam" id="PF13732">
    <property type="entry name" value="DrrA1-3_C"/>
    <property type="match status" value="1"/>
</dbReference>
<dbReference type="InterPro" id="IPR017871">
    <property type="entry name" value="ABC_transporter-like_CS"/>
</dbReference>
<sequence>MSTVIRTRDLHKHFGHVRALDGLDLDVDAGEIHGFLGPNGAGKSTTIRILLGLARATSGSASVFGANPRADAVAIHSRLAYVPGDVSLWPNLTGGEAIDLLSRLRGIRDRVEYERSKQHLLDVFELDPTKKGRTYSKGNRQKVALVAAFAVPAELYLLDEPTSGLDPLMEAVFRSELLDRVADGGTVLLSSHILSEVELLCSRVSIIRAGRRVEEGTLSDLRRLTRTEVAFSAGELAATDLVVIPGVTDLRVENGRATFTADSSALLDALPALAALRVQNLTITPPSLEELFLRHYGDAGPANQPAAEPAADPAIEPGADPVIEPATESAPAHARHAKSSR</sequence>
<keyword evidence="10" id="KW-1185">Reference proteome</keyword>
<dbReference type="GO" id="GO:0046677">
    <property type="term" value="P:response to antibiotic"/>
    <property type="evidence" value="ECO:0007669"/>
    <property type="project" value="UniProtKB-KW"/>
</dbReference>
<dbReference type="PANTHER" id="PTHR42711">
    <property type="entry name" value="ABC TRANSPORTER ATP-BINDING PROTEIN"/>
    <property type="match status" value="1"/>
</dbReference>
<feature type="region of interest" description="Disordered" evidence="7">
    <location>
        <begin position="299"/>
        <end position="341"/>
    </location>
</feature>
<keyword evidence="5 9" id="KW-0067">ATP-binding</keyword>
<dbReference type="InterPro" id="IPR003439">
    <property type="entry name" value="ABC_transporter-like_ATP-bd"/>
</dbReference>
<dbReference type="Gene3D" id="3.40.50.300">
    <property type="entry name" value="P-loop containing nucleotide triphosphate hydrolases"/>
    <property type="match status" value="1"/>
</dbReference>
<dbReference type="GO" id="GO:0005886">
    <property type="term" value="C:plasma membrane"/>
    <property type="evidence" value="ECO:0007669"/>
    <property type="project" value="UniProtKB-SubCell"/>
</dbReference>
<dbReference type="GO" id="GO:0016887">
    <property type="term" value="F:ATP hydrolysis activity"/>
    <property type="evidence" value="ECO:0007669"/>
    <property type="project" value="InterPro"/>
</dbReference>
<evidence type="ECO:0000259" key="8">
    <source>
        <dbReference type="PROSITE" id="PS50893"/>
    </source>
</evidence>
<evidence type="ECO:0000313" key="10">
    <source>
        <dbReference type="Proteomes" id="UP000282460"/>
    </source>
</evidence>
<dbReference type="InterPro" id="IPR003593">
    <property type="entry name" value="AAA+_ATPase"/>
</dbReference>
<evidence type="ECO:0000256" key="5">
    <source>
        <dbReference type="ARBA" id="ARBA00022840"/>
    </source>
</evidence>
<comment type="subcellular location">
    <subcellularLocation>
        <location evidence="1">Cell membrane</location>
        <topology evidence="1">Peripheral membrane protein</topology>
    </subcellularLocation>
</comment>
<dbReference type="Proteomes" id="UP000282460">
    <property type="component" value="Unassembled WGS sequence"/>
</dbReference>
<dbReference type="PROSITE" id="PS50893">
    <property type="entry name" value="ABC_TRANSPORTER_2"/>
    <property type="match status" value="1"/>
</dbReference>
<dbReference type="SUPFAM" id="SSF52540">
    <property type="entry name" value="P-loop containing nucleoside triphosphate hydrolases"/>
    <property type="match status" value="1"/>
</dbReference>
<proteinExistence type="inferred from homology"/>
<evidence type="ECO:0000256" key="7">
    <source>
        <dbReference type="SAM" id="MobiDB-lite"/>
    </source>
</evidence>
<dbReference type="InterPro" id="IPR025302">
    <property type="entry name" value="DrrA1/2-like_C"/>
</dbReference>
<organism evidence="9 10">
    <name type="scientific">Mycetocola zhadangensis</name>
    <dbReference type="NCBI Taxonomy" id="1164595"/>
    <lineage>
        <taxon>Bacteria</taxon>
        <taxon>Bacillati</taxon>
        <taxon>Actinomycetota</taxon>
        <taxon>Actinomycetes</taxon>
        <taxon>Micrococcales</taxon>
        <taxon>Microbacteriaceae</taxon>
        <taxon>Mycetocola</taxon>
    </lineage>
</organism>
<feature type="domain" description="ABC transporter" evidence="8">
    <location>
        <begin position="5"/>
        <end position="234"/>
    </location>
</feature>
<dbReference type="Pfam" id="PF00005">
    <property type="entry name" value="ABC_tran"/>
    <property type="match status" value="1"/>
</dbReference>
<dbReference type="RefSeq" id="WP_121659019.1">
    <property type="nucleotide sequence ID" value="NZ_BMEK01000002.1"/>
</dbReference>